<dbReference type="PANTHER" id="PTHR37488:SF2">
    <property type="entry name" value="DUF1275 DOMAIN-CONTAINING PROTEIN"/>
    <property type="match status" value="1"/>
</dbReference>
<feature type="transmembrane region" description="Helical" evidence="1">
    <location>
        <begin position="43"/>
        <end position="69"/>
    </location>
</feature>
<dbReference type="Proteomes" id="UP001059597">
    <property type="component" value="Chromosome"/>
</dbReference>
<feature type="transmembrane region" description="Helical" evidence="1">
    <location>
        <begin position="208"/>
        <end position="228"/>
    </location>
</feature>
<keyword evidence="3" id="KW-1185">Reference proteome</keyword>
<gene>
    <name evidence="2" type="ORF">HEK616_17970</name>
</gene>
<dbReference type="InterPro" id="IPR010699">
    <property type="entry name" value="DUF1275"/>
</dbReference>
<keyword evidence="1" id="KW-1133">Transmembrane helix</keyword>
<feature type="transmembrane region" description="Helical" evidence="1">
    <location>
        <begin position="6"/>
        <end position="31"/>
    </location>
</feature>
<dbReference type="RefSeq" id="WP_261952336.1">
    <property type="nucleotide sequence ID" value="NZ_AP026073.1"/>
</dbReference>
<proteinExistence type="predicted"/>
<reference evidence="2" key="1">
    <citation type="submission" date="2022-06" db="EMBL/GenBank/DDBJ databases">
        <title>Complete genome sequence of Streptomyces nigrescens HEK616.</title>
        <authorList>
            <person name="Asamizu S."/>
            <person name="Onaka H."/>
        </authorList>
    </citation>
    <scope>NUCLEOTIDE SEQUENCE</scope>
    <source>
        <strain evidence="2">HEK616</strain>
    </source>
</reference>
<name>A0ABN6QSN0_STRNI</name>
<evidence type="ECO:0000313" key="2">
    <source>
        <dbReference type="EMBL" id="BDM68310.1"/>
    </source>
</evidence>
<dbReference type="Pfam" id="PF06912">
    <property type="entry name" value="DUF1275"/>
    <property type="match status" value="1"/>
</dbReference>
<protein>
    <submittedName>
        <fullName evidence="2">Membrane protein</fullName>
    </submittedName>
</protein>
<accession>A0ABN6QSN0</accession>
<evidence type="ECO:0000256" key="1">
    <source>
        <dbReference type="SAM" id="Phobius"/>
    </source>
</evidence>
<dbReference type="PANTHER" id="PTHR37488">
    <property type="entry name" value="DUF1275 DOMAIN-CONTAINING PROTEIN"/>
    <property type="match status" value="1"/>
</dbReference>
<organism evidence="2 3">
    <name type="scientific">Streptomyces nigrescens</name>
    <dbReference type="NCBI Taxonomy" id="1920"/>
    <lineage>
        <taxon>Bacteria</taxon>
        <taxon>Bacillati</taxon>
        <taxon>Actinomycetota</taxon>
        <taxon>Actinomycetes</taxon>
        <taxon>Kitasatosporales</taxon>
        <taxon>Streptomycetaceae</taxon>
        <taxon>Streptomyces</taxon>
    </lineage>
</organism>
<sequence>MEPPSGIALTVIMVCLTVVTGVVDAVTFLTLGQVFSAMQTGNLLFLGFGVAGQGGLPVLATAVSLGSFALGAALGARWESGLAAREQSWFPAGLFTEAALLAVAGAVAWGMDPVPGLPPGRRYAVIGLMALAMGMRNVTAMRSAPPDLTTTVATRTMTALVSGSVLGHDKRLGYGSRTAVRRLLSVGAMFAGGLLGAALLGLGTRPALVILLVAVFLAGTAAVVPALVRREHHAGG</sequence>
<feature type="transmembrane region" description="Helical" evidence="1">
    <location>
        <begin position="89"/>
        <end position="111"/>
    </location>
</feature>
<keyword evidence="1" id="KW-0472">Membrane</keyword>
<feature type="transmembrane region" description="Helical" evidence="1">
    <location>
        <begin position="179"/>
        <end position="202"/>
    </location>
</feature>
<evidence type="ECO:0000313" key="3">
    <source>
        <dbReference type="Proteomes" id="UP001059597"/>
    </source>
</evidence>
<dbReference type="EMBL" id="AP026073">
    <property type="protein sequence ID" value="BDM68310.1"/>
    <property type="molecule type" value="Genomic_DNA"/>
</dbReference>
<feature type="transmembrane region" description="Helical" evidence="1">
    <location>
        <begin position="123"/>
        <end position="142"/>
    </location>
</feature>
<keyword evidence="1" id="KW-0812">Transmembrane</keyword>